<evidence type="ECO:0000256" key="8">
    <source>
        <dbReference type="ARBA" id="ARBA00022777"/>
    </source>
</evidence>
<dbReference type="InterPro" id="IPR036890">
    <property type="entry name" value="HATPase_C_sf"/>
</dbReference>
<dbReference type="RefSeq" id="WP_185125762.1">
    <property type="nucleotide sequence ID" value="NZ_CAJEWD010000008.1"/>
</dbReference>
<dbReference type="Gene3D" id="3.30.450.20">
    <property type="entry name" value="PAS domain"/>
    <property type="match status" value="1"/>
</dbReference>
<evidence type="ECO:0000256" key="2">
    <source>
        <dbReference type="ARBA" id="ARBA00004651"/>
    </source>
</evidence>
<keyword evidence="6" id="KW-0808">Transferase</keyword>
<dbReference type="PROSITE" id="PS50885">
    <property type="entry name" value="HAMP"/>
    <property type="match status" value="1"/>
</dbReference>
<evidence type="ECO:0000256" key="1">
    <source>
        <dbReference type="ARBA" id="ARBA00000085"/>
    </source>
</evidence>
<evidence type="ECO:0000256" key="11">
    <source>
        <dbReference type="ARBA" id="ARBA00023136"/>
    </source>
</evidence>
<dbReference type="SUPFAM" id="SSF47384">
    <property type="entry name" value="Homodimeric domain of signal transducing histidine kinase"/>
    <property type="match status" value="1"/>
</dbReference>
<dbReference type="AlphaFoldDB" id="A0A6V7RIE4"/>
<dbReference type="GO" id="GO:0000155">
    <property type="term" value="F:phosphorelay sensor kinase activity"/>
    <property type="evidence" value="ECO:0007669"/>
    <property type="project" value="InterPro"/>
</dbReference>
<dbReference type="GO" id="GO:0005886">
    <property type="term" value="C:plasma membrane"/>
    <property type="evidence" value="ECO:0007669"/>
    <property type="project" value="UniProtKB-SubCell"/>
</dbReference>
<dbReference type="Pfam" id="PF02518">
    <property type="entry name" value="HATPase_c"/>
    <property type="match status" value="1"/>
</dbReference>
<dbReference type="PROSITE" id="PS50109">
    <property type="entry name" value="HIS_KIN"/>
    <property type="match status" value="1"/>
</dbReference>
<dbReference type="EMBL" id="CAJEWD010000008">
    <property type="protein sequence ID" value="CAD2077810.1"/>
    <property type="molecule type" value="Genomic_DNA"/>
</dbReference>
<keyword evidence="12" id="KW-1133">Transmembrane helix</keyword>
<feature type="domain" description="Histidine kinase" evidence="13">
    <location>
        <begin position="343"/>
        <end position="562"/>
    </location>
</feature>
<evidence type="ECO:0000256" key="3">
    <source>
        <dbReference type="ARBA" id="ARBA00012438"/>
    </source>
</evidence>
<organism evidence="15 16">
    <name type="scientific">Jeotgalicoccus meleagridis</name>
    <dbReference type="NCBI Taxonomy" id="2759181"/>
    <lineage>
        <taxon>Bacteria</taxon>
        <taxon>Bacillati</taxon>
        <taxon>Bacillota</taxon>
        <taxon>Bacilli</taxon>
        <taxon>Bacillales</taxon>
        <taxon>Staphylococcaceae</taxon>
        <taxon>Jeotgalicoccus</taxon>
    </lineage>
</organism>
<dbReference type="Pfam" id="PF00512">
    <property type="entry name" value="HisKA"/>
    <property type="match status" value="1"/>
</dbReference>
<dbReference type="CDD" id="cd06225">
    <property type="entry name" value="HAMP"/>
    <property type="match status" value="1"/>
</dbReference>
<dbReference type="InterPro" id="IPR003661">
    <property type="entry name" value="HisK_dim/P_dom"/>
</dbReference>
<accession>A0A6V7RIE4</accession>
<feature type="transmembrane region" description="Helical" evidence="12">
    <location>
        <begin position="12"/>
        <end position="34"/>
    </location>
</feature>
<dbReference type="GO" id="GO:0005524">
    <property type="term" value="F:ATP binding"/>
    <property type="evidence" value="ECO:0007669"/>
    <property type="project" value="UniProtKB-KW"/>
</dbReference>
<keyword evidence="10" id="KW-0902">Two-component regulatory system</keyword>
<dbReference type="InterPro" id="IPR005467">
    <property type="entry name" value="His_kinase_dom"/>
</dbReference>
<dbReference type="GO" id="GO:0000156">
    <property type="term" value="F:phosphorelay response regulator activity"/>
    <property type="evidence" value="ECO:0007669"/>
    <property type="project" value="TreeGrafter"/>
</dbReference>
<keyword evidence="4" id="KW-1003">Cell membrane</keyword>
<dbReference type="PRINTS" id="PR00344">
    <property type="entry name" value="BCTRLSENSOR"/>
</dbReference>
<dbReference type="InterPro" id="IPR004358">
    <property type="entry name" value="Sig_transdc_His_kin-like_C"/>
</dbReference>
<dbReference type="InterPro" id="IPR036097">
    <property type="entry name" value="HisK_dim/P_sf"/>
</dbReference>
<dbReference type="InterPro" id="IPR003660">
    <property type="entry name" value="HAMP_dom"/>
</dbReference>
<dbReference type="Proteomes" id="UP000589351">
    <property type="component" value="Unassembled WGS sequence"/>
</dbReference>
<dbReference type="FunFam" id="3.30.565.10:FF:000006">
    <property type="entry name" value="Sensor histidine kinase WalK"/>
    <property type="match status" value="1"/>
</dbReference>
<dbReference type="SUPFAM" id="SSF55874">
    <property type="entry name" value="ATPase domain of HSP90 chaperone/DNA topoisomerase II/histidine kinase"/>
    <property type="match status" value="1"/>
</dbReference>
<dbReference type="EC" id="2.7.13.3" evidence="3"/>
<dbReference type="SMART" id="SM00388">
    <property type="entry name" value="HisKA"/>
    <property type="match status" value="1"/>
</dbReference>
<keyword evidence="16" id="KW-1185">Reference proteome</keyword>
<evidence type="ECO:0000256" key="5">
    <source>
        <dbReference type="ARBA" id="ARBA00022553"/>
    </source>
</evidence>
<comment type="caution">
    <text evidence="15">The sequence shown here is derived from an EMBL/GenBank/DDBJ whole genome shotgun (WGS) entry which is preliminary data.</text>
</comment>
<evidence type="ECO:0000256" key="12">
    <source>
        <dbReference type="SAM" id="Phobius"/>
    </source>
</evidence>
<dbReference type="InterPro" id="IPR003594">
    <property type="entry name" value="HATPase_dom"/>
</dbReference>
<evidence type="ECO:0000256" key="10">
    <source>
        <dbReference type="ARBA" id="ARBA00023012"/>
    </source>
</evidence>
<evidence type="ECO:0000259" key="13">
    <source>
        <dbReference type="PROSITE" id="PS50109"/>
    </source>
</evidence>
<evidence type="ECO:0000256" key="4">
    <source>
        <dbReference type="ARBA" id="ARBA00022475"/>
    </source>
</evidence>
<keyword evidence="12" id="KW-0812">Transmembrane</keyword>
<evidence type="ECO:0000259" key="14">
    <source>
        <dbReference type="PROSITE" id="PS50885"/>
    </source>
</evidence>
<comment type="catalytic activity">
    <reaction evidence="1">
        <text>ATP + protein L-histidine = ADP + protein N-phospho-L-histidine.</text>
        <dbReference type="EC" id="2.7.13.3"/>
    </reaction>
</comment>
<dbReference type="FunFam" id="1.10.287.130:FF:000001">
    <property type="entry name" value="Two-component sensor histidine kinase"/>
    <property type="match status" value="1"/>
</dbReference>
<dbReference type="CDD" id="cd00075">
    <property type="entry name" value="HATPase"/>
    <property type="match status" value="1"/>
</dbReference>
<evidence type="ECO:0000256" key="7">
    <source>
        <dbReference type="ARBA" id="ARBA00022741"/>
    </source>
</evidence>
<protein>
    <recommendedName>
        <fullName evidence="3">histidine kinase</fullName>
        <ecNumber evidence="3">2.7.13.3</ecNumber>
    </recommendedName>
</protein>
<evidence type="ECO:0000256" key="9">
    <source>
        <dbReference type="ARBA" id="ARBA00022840"/>
    </source>
</evidence>
<dbReference type="SMART" id="SM00304">
    <property type="entry name" value="HAMP"/>
    <property type="match status" value="1"/>
</dbReference>
<feature type="domain" description="HAMP" evidence="14">
    <location>
        <begin position="176"/>
        <end position="227"/>
    </location>
</feature>
<dbReference type="GO" id="GO:0030295">
    <property type="term" value="F:protein kinase activator activity"/>
    <property type="evidence" value="ECO:0007669"/>
    <property type="project" value="TreeGrafter"/>
</dbReference>
<feature type="transmembrane region" description="Helical" evidence="12">
    <location>
        <begin position="149"/>
        <end position="175"/>
    </location>
</feature>
<dbReference type="Gene3D" id="1.10.287.130">
    <property type="match status" value="1"/>
</dbReference>
<reference evidence="15 16" key="1">
    <citation type="submission" date="2020-07" db="EMBL/GenBank/DDBJ databases">
        <authorList>
            <person name="Criscuolo A."/>
        </authorList>
    </citation>
    <scope>NUCLEOTIDE SEQUENCE [LARGE SCALE GENOMIC DNA]</scope>
    <source>
        <strain evidence="15">CIP111649</strain>
    </source>
</reference>
<dbReference type="PANTHER" id="PTHR42878">
    <property type="entry name" value="TWO-COMPONENT HISTIDINE KINASE"/>
    <property type="match status" value="1"/>
</dbReference>
<comment type="subcellular location">
    <subcellularLocation>
        <location evidence="2">Cell membrane</location>
        <topology evidence="2">Multi-pass membrane protein</topology>
    </subcellularLocation>
</comment>
<evidence type="ECO:0000313" key="15">
    <source>
        <dbReference type="EMBL" id="CAD2077810.1"/>
    </source>
</evidence>
<gene>
    <name evidence="15" type="primary">srrB</name>
    <name evidence="15" type="ORF">JEODO184_01247</name>
</gene>
<proteinExistence type="predicted"/>
<dbReference type="GO" id="GO:0007234">
    <property type="term" value="P:osmosensory signaling via phosphorelay pathway"/>
    <property type="evidence" value="ECO:0007669"/>
    <property type="project" value="TreeGrafter"/>
</dbReference>
<dbReference type="PANTHER" id="PTHR42878:SF3">
    <property type="entry name" value="HISTIDINE PROTEIN KINASE SAES"/>
    <property type="match status" value="1"/>
</dbReference>
<keyword evidence="8" id="KW-0418">Kinase</keyword>
<name>A0A6V7RIE4_9STAP</name>
<keyword evidence="11 12" id="KW-0472">Membrane</keyword>
<dbReference type="CDD" id="cd00082">
    <property type="entry name" value="HisKA"/>
    <property type="match status" value="1"/>
</dbReference>
<keyword evidence="5" id="KW-0597">Phosphoprotein</keyword>
<dbReference type="Gene3D" id="3.30.565.10">
    <property type="entry name" value="Histidine kinase-like ATPase, C-terminal domain"/>
    <property type="match status" value="1"/>
</dbReference>
<sequence>MSFLSSVVTKLWFTILMIVTTVLIILSIVLSFFFRNYTLDITENQLEKEITRVETMVLNNHSLELQSSFLSAEKNLIIYSDGQVITGNKRMAEEINQEILNADNAVSTFIFNDAENREYMVKVHNLSDYFEKDTAVIMYSNLDDLNESFLTVLMILLISAITLFLLTTFFAFFLISRITEPLIALKNSAFSTARGKYNKLKVTSRDEIGELTLAFNKMNDNINNTISELTHEKNLRENVFSSLSNGILYLNKNAELIYTNQTGKKYYDIFDASNSSGYFASLVKSVVEDRSPHLERLDINNKHLQLAMSPVTSNGQINGVTVLVRDITDEINNEKMRSEFISNVSHELKTPMVMLSGYSEALLDDIVTDPKEVKEMIAIIKDESDRMNKLVNELLIIARMDSDEVQYNIEEQDLKPLINKLIHRYEFDLKDKATRLIVETDDEPFVFPFDADKLNQVLTNIIDNAIRYTKDEDTITISLNKSQDDTVEISIEDTGTGIKEENLQHIFDRFYKEDEARTRGKHGTGLGLYIVKNIIEKHGGSISVESEYGEGTKFIIKLPAKRRD</sequence>
<keyword evidence="7" id="KW-0547">Nucleotide-binding</keyword>
<evidence type="ECO:0000313" key="16">
    <source>
        <dbReference type="Proteomes" id="UP000589351"/>
    </source>
</evidence>
<dbReference type="SUPFAM" id="SSF158472">
    <property type="entry name" value="HAMP domain-like"/>
    <property type="match status" value="1"/>
</dbReference>
<keyword evidence="9" id="KW-0067">ATP-binding</keyword>
<dbReference type="SMART" id="SM00387">
    <property type="entry name" value="HATPase_c"/>
    <property type="match status" value="1"/>
</dbReference>
<dbReference type="Gene3D" id="6.10.340.10">
    <property type="match status" value="1"/>
</dbReference>
<dbReference type="InterPro" id="IPR050351">
    <property type="entry name" value="BphY/WalK/GraS-like"/>
</dbReference>
<evidence type="ECO:0000256" key="6">
    <source>
        <dbReference type="ARBA" id="ARBA00022679"/>
    </source>
</evidence>